<keyword evidence="1" id="KW-1133">Transmembrane helix</keyword>
<gene>
    <name evidence="3" type="ORF">Q8X39_01070</name>
</gene>
<evidence type="ECO:0000259" key="2">
    <source>
        <dbReference type="Pfam" id="PF00892"/>
    </source>
</evidence>
<feature type="transmembrane region" description="Helical" evidence="1">
    <location>
        <begin position="273"/>
        <end position="292"/>
    </location>
</feature>
<feature type="transmembrane region" description="Helical" evidence="1">
    <location>
        <begin position="150"/>
        <end position="172"/>
    </location>
</feature>
<evidence type="ECO:0000313" key="3">
    <source>
        <dbReference type="EMBL" id="MDP4299215.1"/>
    </source>
</evidence>
<keyword evidence="4" id="KW-1185">Reference proteome</keyword>
<feature type="transmembrane region" description="Helical" evidence="1">
    <location>
        <begin position="12"/>
        <end position="32"/>
    </location>
</feature>
<dbReference type="EMBL" id="JAUZEE010000001">
    <property type="protein sequence ID" value="MDP4299215.1"/>
    <property type="molecule type" value="Genomic_DNA"/>
</dbReference>
<dbReference type="Pfam" id="PF00892">
    <property type="entry name" value="EamA"/>
    <property type="match status" value="2"/>
</dbReference>
<keyword evidence="1" id="KW-0812">Transmembrane</keyword>
<sequence length="311" mass="33079">MNAVTGPGQRPWLGISLLLAATLCFAAMDNAVRHAGRFLPVLLILWLRYATQAGVMAIWLLRQGPDAMRTAHPRFQAARGALLLATSAFSFVAVQHMPVAEFTAINMLTPVLVTLLAAWLLKERVSVLRWSLVLGAFAGALIVMRPGSSLFGWAVLLPLGGAVTYASFQLLTSKLAALENPYTTHFYTGLVGTLLLLPVVLASPLDVDGLLLHASALTCALIALIGLLGTGGHLLLILALGCAPASRLVPFMYVQIANAALFGWLLFGDLPDRWGWIGMGVIAVCGGTTAWLNTRHRSGPPSALNDDPVDD</sequence>
<feature type="domain" description="EamA" evidence="2">
    <location>
        <begin position="13"/>
        <end position="144"/>
    </location>
</feature>
<protein>
    <submittedName>
        <fullName evidence="3">DMT family transporter</fullName>
    </submittedName>
</protein>
<proteinExistence type="predicted"/>
<feature type="transmembrane region" description="Helical" evidence="1">
    <location>
        <begin position="104"/>
        <end position="121"/>
    </location>
</feature>
<feature type="transmembrane region" description="Helical" evidence="1">
    <location>
        <begin position="211"/>
        <end position="236"/>
    </location>
</feature>
<accession>A0ABT9FYA4</accession>
<reference evidence="3 4" key="1">
    <citation type="submission" date="2023-08" db="EMBL/GenBank/DDBJ databases">
        <authorList>
            <person name="Roldan D.M."/>
            <person name="Menes R.J."/>
        </authorList>
    </citation>
    <scope>NUCLEOTIDE SEQUENCE [LARGE SCALE GENOMIC DNA]</scope>
    <source>
        <strain evidence="3 4">CCM 2812</strain>
    </source>
</reference>
<dbReference type="PANTHER" id="PTHR22911:SF103">
    <property type="entry name" value="BLR2811 PROTEIN"/>
    <property type="match status" value="1"/>
</dbReference>
<dbReference type="PANTHER" id="PTHR22911">
    <property type="entry name" value="ACYL-MALONYL CONDENSING ENZYME-RELATED"/>
    <property type="match status" value="1"/>
</dbReference>
<dbReference type="InterPro" id="IPR000620">
    <property type="entry name" value="EamA_dom"/>
</dbReference>
<feature type="transmembrane region" description="Helical" evidence="1">
    <location>
        <begin position="248"/>
        <end position="267"/>
    </location>
</feature>
<evidence type="ECO:0000313" key="4">
    <source>
        <dbReference type="Proteomes" id="UP001235760"/>
    </source>
</evidence>
<name>A0ABT9FYA4_LEPDI</name>
<feature type="transmembrane region" description="Helical" evidence="1">
    <location>
        <begin position="128"/>
        <end position="144"/>
    </location>
</feature>
<feature type="transmembrane region" description="Helical" evidence="1">
    <location>
        <begin position="184"/>
        <end position="205"/>
    </location>
</feature>
<dbReference type="SUPFAM" id="SSF103481">
    <property type="entry name" value="Multidrug resistance efflux transporter EmrE"/>
    <property type="match status" value="2"/>
</dbReference>
<feature type="domain" description="EamA" evidence="2">
    <location>
        <begin position="153"/>
        <end position="283"/>
    </location>
</feature>
<feature type="transmembrane region" description="Helical" evidence="1">
    <location>
        <begin position="38"/>
        <end position="61"/>
    </location>
</feature>
<comment type="caution">
    <text evidence="3">The sequence shown here is derived from an EMBL/GenBank/DDBJ whole genome shotgun (WGS) entry which is preliminary data.</text>
</comment>
<dbReference type="Proteomes" id="UP001235760">
    <property type="component" value="Unassembled WGS sequence"/>
</dbReference>
<evidence type="ECO:0000256" key="1">
    <source>
        <dbReference type="SAM" id="Phobius"/>
    </source>
</evidence>
<dbReference type="InterPro" id="IPR037185">
    <property type="entry name" value="EmrE-like"/>
</dbReference>
<organism evidence="3 4">
    <name type="scientific">Leptothrix discophora</name>
    <dbReference type="NCBI Taxonomy" id="89"/>
    <lineage>
        <taxon>Bacteria</taxon>
        <taxon>Pseudomonadati</taxon>
        <taxon>Pseudomonadota</taxon>
        <taxon>Betaproteobacteria</taxon>
        <taxon>Burkholderiales</taxon>
        <taxon>Sphaerotilaceae</taxon>
        <taxon>Leptothrix</taxon>
    </lineage>
</organism>
<keyword evidence="1" id="KW-0472">Membrane</keyword>